<evidence type="ECO:0000256" key="1">
    <source>
        <dbReference type="ARBA" id="ARBA00023015"/>
    </source>
</evidence>
<dbReference type="STRING" id="1752398.A8M32_04925"/>
<dbReference type="InterPro" id="IPR000843">
    <property type="entry name" value="HTH_LacI"/>
</dbReference>
<evidence type="ECO:0000256" key="3">
    <source>
        <dbReference type="ARBA" id="ARBA00023163"/>
    </source>
</evidence>
<keyword evidence="2" id="KW-0238">DNA-binding</keyword>
<name>A0A1E3VG16_9HYPH</name>
<reference evidence="5" key="1">
    <citation type="submission" date="2016-05" db="EMBL/GenBank/DDBJ databases">
        <authorList>
            <person name="Li Y."/>
        </authorList>
    </citation>
    <scope>NUCLEOTIDE SEQUENCE [LARGE SCALE GENOMIC DNA]</scope>
    <source>
        <strain evidence="5">YIC4027</strain>
    </source>
</reference>
<dbReference type="PANTHER" id="PTHR30146:SF152">
    <property type="entry name" value="TRANSCRIPTIONAL REGULATORY PROTEIN"/>
    <property type="match status" value="1"/>
</dbReference>
<dbReference type="SUPFAM" id="SSF47413">
    <property type="entry name" value="lambda repressor-like DNA-binding domains"/>
    <property type="match status" value="1"/>
</dbReference>
<dbReference type="InterPro" id="IPR028082">
    <property type="entry name" value="Peripla_BP_I"/>
</dbReference>
<protein>
    <submittedName>
        <fullName evidence="4">Uncharacterized protein</fullName>
    </submittedName>
</protein>
<dbReference type="GO" id="GO:0000976">
    <property type="term" value="F:transcription cis-regulatory region binding"/>
    <property type="evidence" value="ECO:0007669"/>
    <property type="project" value="TreeGrafter"/>
</dbReference>
<dbReference type="Pfam" id="PF00356">
    <property type="entry name" value="LacI"/>
    <property type="match status" value="1"/>
</dbReference>
<dbReference type="PRINTS" id="PR00036">
    <property type="entry name" value="HTHLACI"/>
</dbReference>
<dbReference type="Pfam" id="PF13407">
    <property type="entry name" value="Peripla_BP_4"/>
    <property type="match status" value="1"/>
</dbReference>
<sequence length="349" mass="37895">MQREAGTQRVTLTDVARAAGVSLATVDRVLNGRAPVSGKRAQLVYDAARTLGYHGLPILRARAPVPRERMRLGVAIRRRHHPFYQRIEAELRAAAARHLSAEVELAFHYQADNSPAEAVRLAREMGAHCDAIAMMAPDSPDLRDAILGLRQRKVFTFSILSDFAVDFRHAYVGVDNRQAGRAAAWGIAHTARRAGRVALVTGVHHFAAQEMRELGFRSYMRERGPQFEIVDTAAVAESPDAVRLATSQLLDSHNDLVGVYVASGGFEGALEALAARGREKAVSLVVNEITPVSRQALLSGTVSMVIATPVRAFAQQLVEEVVTAVRTTGGELSRPEALPFDIVISENAV</sequence>
<keyword evidence="3" id="KW-0804">Transcription</keyword>
<dbReference type="CDD" id="cd01392">
    <property type="entry name" value="HTH_LacI"/>
    <property type="match status" value="1"/>
</dbReference>
<dbReference type="AlphaFoldDB" id="A0A1E3VG16"/>
<dbReference type="GO" id="GO:0003700">
    <property type="term" value="F:DNA-binding transcription factor activity"/>
    <property type="evidence" value="ECO:0007669"/>
    <property type="project" value="TreeGrafter"/>
</dbReference>
<evidence type="ECO:0000313" key="5">
    <source>
        <dbReference type="Proteomes" id="UP000094342"/>
    </source>
</evidence>
<dbReference type="PANTHER" id="PTHR30146">
    <property type="entry name" value="LACI-RELATED TRANSCRIPTIONAL REPRESSOR"/>
    <property type="match status" value="1"/>
</dbReference>
<dbReference type="InterPro" id="IPR025997">
    <property type="entry name" value="SBP_2_dom"/>
</dbReference>
<dbReference type="Proteomes" id="UP000094342">
    <property type="component" value="Unassembled WGS sequence"/>
</dbReference>
<dbReference type="Gene3D" id="1.10.260.40">
    <property type="entry name" value="lambda repressor-like DNA-binding domains"/>
    <property type="match status" value="1"/>
</dbReference>
<organism evidence="4 5">
    <name type="scientific">Sinorhizobium alkalisoli</name>
    <dbReference type="NCBI Taxonomy" id="1752398"/>
    <lineage>
        <taxon>Bacteria</taxon>
        <taxon>Pseudomonadati</taxon>
        <taxon>Pseudomonadota</taxon>
        <taxon>Alphaproteobacteria</taxon>
        <taxon>Hyphomicrobiales</taxon>
        <taxon>Rhizobiaceae</taxon>
        <taxon>Sinorhizobium/Ensifer group</taxon>
        <taxon>Sinorhizobium</taxon>
    </lineage>
</organism>
<proteinExistence type="predicted"/>
<dbReference type="Gene3D" id="3.40.50.2300">
    <property type="match status" value="2"/>
</dbReference>
<accession>A0A1E3VG16</accession>
<dbReference type="EMBL" id="LYBW01000044">
    <property type="protein sequence ID" value="ODR92387.1"/>
    <property type="molecule type" value="Genomic_DNA"/>
</dbReference>
<keyword evidence="1" id="KW-0805">Transcription regulation</keyword>
<dbReference type="SUPFAM" id="SSF53822">
    <property type="entry name" value="Periplasmic binding protein-like I"/>
    <property type="match status" value="1"/>
</dbReference>
<dbReference type="SMART" id="SM00354">
    <property type="entry name" value="HTH_LACI"/>
    <property type="match status" value="1"/>
</dbReference>
<dbReference type="PROSITE" id="PS50932">
    <property type="entry name" value="HTH_LACI_2"/>
    <property type="match status" value="1"/>
</dbReference>
<comment type="caution">
    <text evidence="4">The sequence shown here is derived from an EMBL/GenBank/DDBJ whole genome shotgun (WGS) entry which is preliminary data.</text>
</comment>
<keyword evidence="5" id="KW-1185">Reference proteome</keyword>
<dbReference type="RefSeq" id="WP_069457304.1">
    <property type="nucleotide sequence ID" value="NZ_CP034909.1"/>
</dbReference>
<dbReference type="PROSITE" id="PS00356">
    <property type="entry name" value="HTH_LACI_1"/>
    <property type="match status" value="1"/>
</dbReference>
<dbReference type="CDD" id="cd06307">
    <property type="entry name" value="PBP1_sugar_binding"/>
    <property type="match status" value="1"/>
</dbReference>
<gene>
    <name evidence="4" type="ORF">A8M32_04925</name>
</gene>
<evidence type="ECO:0000256" key="2">
    <source>
        <dbReference type="ARBA" id="ARBA00023125"/>
    </source>
</evidence>
<dbReference type="InterPro" id="IPR010982">
    <property type="entry name" value="Lambda_DNA-bd_dom_sf"/>
</dbReference>
<evidence type="ECO:0000313" key="4">
    <source>
        <dbReference type="EMBL" id="ODR92387.1"/>
    </source>
</evidence>